<comment type="caution">
    <text evidence="1">The sequence shown here is derived from an EMBL/GenBank/DDBJ whole genome shotgun (WGS) entry which is preliminary data.</text>
</comment>
<gene>
    <name evidence="1" type="ORF">Ahu01nite_013800</name>
</gene>
<organism evidence="1 2">
    <name type="scientific">Winogradskya humida</name>
    <dbReference type="NCBI Taxonomy" id="113566"/>
    <lineage>
        <taxon>Bacteria</taxon>
        <taxon>Bacillati</taxon>
        <taxon>Actinomycetota</taxon>
        <taxon>Actinomycetes</taxon>
        <taxon>Micromonosporales</taxon>
        <taxon>Micromonosporaceae</taxon>
        <taxon>Winogradskya</taxon>
    </lineage>
</organism>
<evidence type="ECO:0000313" key="2">
    <source>
        <dbReference type="Proteomes" id="UP000603200"/>
    </source>
</evidence>
<name>A0ABQ3ZIH7_9ACTN</name>
<evidence type="ECO:0000313" key="1">
    <source>
        <dbReference type="EMBL" id="GIE18278.1"/>
    </source>
</evidence>
<protein>
    <recommendedName>
        <fullName evidence="3">DUF1877 family protein</fullName>
    </recommendedName>
</protein>
<reference evidence="1 2" key="1">
    <citation type="submission" date="2021-01" db="EMBL/GenBank/DDBJ databases">
        <title>Whole genome shotgun sequence of Actinoplanes humidus NBRC 14915.</title>
        <authorList>
            <person name="Komaki H."/>
            <person name="Tamura T."/>
        </authorList>
    </citation>
    <scope>NUCLEOTIDE SEQUENCE [LARGE SCALE GENOMIC DNA]</scope>
    <source>
        <strain evidence="1 2">NBRC 14915</strain>
    </source>
</reference>
<evidence type="ECO:0008006" key="3">
    <source>
        <dbReference type="Google" id="ProtNLM"/>
    </source>
</evidence>
<proteinExistence type="predicted"/>
<dbReference type="EMBL" id="BOMN01000017">
    <property type="protein sequence ID" value="GIE18278.1"/>
    <property type="molecule type" value="Genomic_DNA"/>
</dbReference>
<keyword evidence="2" id="KW-1185">Reference proteome</keyword>
<sequence length="160" mass="17312">MTVDAFWRRVPEESVRGRAPSELRVLVPHFLEEADQERGVLVGVEDTDALIGALLRLGSGDSPGARLFSDLPPDWDDYWMIGVFDAGAVRQIAGVFSHATLDAWVSQYSAALADAATGLGYSGGQRDWLLETLLSDAREVAALFIAAAAEHEAVIFRVVV</sequence>
<dbReference type="Proteomes" id="UP000603200">
    <property type="component" value="Unassembled WGS sequence"/>
</dbReference>
<dbReference type="RefSeq" id="WP_203835549.1">
    <property type="nucleotide sequence ID" value="NZ_BAAATV010000004.1"/>
</dbReference>
<accession>A0ABQ3ZIH7</accession>